<feature type="signal peptide" evidence="2">
    <location>
        <begin position="1"/>
        <end position="21"/>
    </location>
</feature>
<gene>
    <name evidence="4" type="ORF">GCM10007049_23240</name>
</gene>
<dbReference type="RefSeq" id="WP_026235638.1">
    <property type="nucleotide sequence ID" value="NZ_BMWX01000003.1"/>
</dbReference>
<dbReference type="Gene3D" id="2.60.120.560">
    <property type="entry name" value="Exo-inulinase, domain 1"/>
    <property type="match status" value="1"/>
</dbReference>
<sequence>MKKTLLSLSALALMASCGGSAQNSEADASNTVEEHTTAPQEEEWISLFNGQNLDGWSNYNKETVGPAWKVEDEILYLDASNKEDWQVNGGGDIVTDEIFGDFHFKLDWKISENGNSGIMFLVQEVDDLRYPWNTGPEYQLLDNEGHKDGKIEKHRTADLYDLIKSYEEPVKPVGEWNTSEIIVKDNTLTFILNGVTTVETTLWDDSWNELIANSKFKDMKGFGQYKEGKIALQDHGNNVWFKNIMIKKL</sequence>
<dbReference type="EMBL" id="BMWX01000003">
    <property type="protein sequence ID" value="GGZ29370.1"/>
    <property type="molecule type" value="Genomic_DNA"/>
</dbReference>
<feature type="domain" description="3-keto-alpha-glucoside-1,2-lyase/3-keto-2-hydroxy-glucal hydratase" evidence="3">
    <location>
        <begin position="43"/>
        <end position="247"/>
    </location>
</feature>
<keyword evidence="5" id="KW-1185">Reference proteome</keyword>
<evidence type="ECO:0000256" key="1">
    <source>
        <dbReference type="SAM" id="MobiDB-lite"/>
    </source>
</evidence>
<accession>A0A918Q1M8</accession>
<evidence type="ECO:0000313" key="5">
    <source>
        <dbReference type="Proteomes" id="UP000619457"/>
    </source>
</evidence>
<evidence type="ECO:0000313" key="4">
    <source>
        <dbReference type="EMBL" id="GGZ29370.1"/>
    </source>
</evidence>
<feature type="chain" id="PRO_5036895951" evidence="2">
    <location>
        <begin position="22"/>
        <end position="249"/>
    </location>
</feature>
<organism evidence="4 5">
    <name type="scientific">Echinicola pacifica</name>
    <dbReference type="NCBI Taxonomy" id="346377"/>
    <lineage>
        <taxon>Bacteria</taxon>
        <taxon>Pseudomonadati</taxon>
        <taxon>Bacteroidota</taxon>
        <taxon>Cytophagia</taxon>
        <taxon>Cytophagales</taxon>
        <taxon>Cyclobacteriaceae</taxon>
        <taxon>Echinicola</taxon>
    </lineage>
</organism>
<dbReference type="Proteomes" id="UP000619457">
    <property type="component" value="Unassembled WGS sequence"/>
</dbReference>
<proteinExistence type="predicted"/>
<dbReference type="GO" id="GO:0016787">
    <property type="term" value="F:hydrolase activity"/>
    <property type="evidence" value="ECO:0007669"/>
    <property type="project" value="UniProtKB-KW"/>
</dbReference>
<keyword evidence="2" id="KW-0732">Signal</keyword>
<keyword evidence="4" id="KW-0378">Hydrolase</keyword>
<reference evidence="4" key="2">
    <citation type="submission" date="2020-09" db="EMBL/GenBank/DDBJ databases">
        <authorList>
            <person name="Sun Q."/>
            <person name="Kim S."/>
        </authorList>
    </citation>
    <scope>NUCLEOTIDE SEQUENCE</scope>
    <source>
        <strain evidence="4">KCTC 12368</strain>
    </source>
</reference>
<feature type="region of interest" description="Disordered" evidence="1">
    <location>
        <begin position="20"/>
        <end position="39"/>
    </location>
</feature>
<protein>
    <submittedName>
        <fullName evidence="4">Glycosyl hydrolase</fullName>
    </submittedName>
</protein>
<feature type="compositionally biased region" description="Polar residues" evidence="1">
    <location>
        <begin position="22"/>
        <end position="31"/>
    </location>
</feature>
<reference evidence="4" key="1">
    <citation type="journal article" date="2014" name="Int. J. Syst. Evol. Microbiol.">
        <title>Complete genome sequence of Corynebacterium casei LMG S-19264T (=DSM 44701T), isolated from a smear-ripened cheese.</title>
        <authorList>
            <consortium name="US DOE Joint Genome Institute (JGI-PGF)"/>
            <person name="Walter F."/>
            <person name="Albersmeier A."/>
            <person name="Kalinowski J."/>
            <person name="Ruckert C."/>
        </authorList>
    </citation>
    <scope>NUCLEOTIDE SEQUENCE</scope>
    <source>
        <strain evidence="4">KCTC 12368</strain>
    </source>
</reference>
<dbReference type="InterPro" id="IPR010496">
    <property type="entry name" value="AL/BT2_dom"/>
</dbReference>
<name>A0A918Q1M8_9BACT</name>
<evidence type="ECO:0000259" key="3">
    <source>
        <dbReference type="Pfam" id="PF06439"/>
    </source>
</evidence>
<comment type="caution">
    <text evidence="4">The sequence shown here is derived from an EMBL/GenBank/DDBJ whole genome shotgun (WGS) entry which is preliminary data.</text>
</comment>
<dbReference type="AlphaFoldDB" id="A0A918Q1M8"/>
<dbReference type="Pfam" id="PF06439">
    <property type="entry name" value="3keto-disac_hyd"/>
    <property type="match status" value="1"/>
</dbReference>
<dbReference type="PROSITE" id="PS51257">
    <property type="entry name" value="PROKAR_LIPOPROTEIN"/>
    <property type="match status" value="1"/>
</dbReference>
<evidence type="ECO:0000256" key="2">
    <source>
        <dbReference type="SAM" id="SignalP"/>
    </source>
</evidence>